<protein>
    <submittedName>
        <fullName evidence="2">YopX protein</fullName>
    </submittedName>
</protein>
<accession>A0A8S5R792</accession>
<dbReference type="InterPro" id="IPR010024">
    <property type="entry name" value="CHP16711"/>
</dbReference>
<feature type="domain" description="YopX protein" evidence="1">
    <location>
        <begin position="17"/>
        <end position="152"/>
    </location>
</feature>
<organism evidence="2">
    <name type="scientific">virus sp. ct6Ax4</name>
    <dbReference type="NCBI Taxonomy" id="2826791"/>
    <lineage>
        <taxon>Viruses</taxon>
    </lineage>
</organism>
<dbReference type="InterPro" id="IPR023385">
    <property type="entry name" value="YopX-like_C"/>
</dbReference>
<evidence type="ECO:0000259" key="1">
    <source>
        <dbReference type="Pfam" id="PF09643"/>
    </source>
</evidence>
<dbReference type="SUPFAM" id="SSF159006">
    <property type="entry name" value="YopX-like"/>
    <property type="match status" value="1"/>
</dbReference>
<evidence type="ECO:0000313" key="2">
    <source>
        <dbReference type="EMBL" id="DAE26937.1"/>
    </source>
</evidence>
<dbReference type="EMBL" id="BK015824">
    <property type="protein sequence ID" value="DAE26937.1"/>
    <property type="molecule type" value="Genomic_DNA"/>
</dbReference>
<dbReference type="Pfam" id="PF09643">
    <property type="entry name" value="YopX"/>
    <property type="match status" value="1"/>
</dbReference>
<proteinExistence type="predicted"/>
<sequence length="158" mass="18305">MVTERKRGMKMQDRYLFKAKRKDNGEWVEGFYFCMTHTDGRHTHHFIIPLGADLSLGTPVEKIQVEVDQSTICQCTGLKDKNGKLIWENDIVKHYNDDAHPESYCTGTVLWDENYAEFYRTSNEYGLSKLRINSDCIYEVVGNVFDDLELLEGSHDGE</sequence>
<dbReference type="Gene3D" id="2.30.30.290">
    <property type="entry name" value="YopX-like domains"/>
    <property type="match status" value="1"/>
</dbReference>
<reference evidence="2" key="1">
    <citation type="journal article" date="2021" name="Proc. Natl. Acad. Sci. U.S.A.">
        <title>A Catalog of Tens of Thousands of Viruses from Human Metagenomes Reveals Hidden Associations with Chronic Diseases.</title>
        <authorList>
            <person name="Tisza M.J."/>
            <person name="Buck C.B."/>
        </authorList>
    </citation>
    <scope>NUCLEOTIDE SEQUENCE</scope>
    <source>
        <strain evidence="2">Ct6Ax4</strain>
    </source>
</reference>
<dbReference type="NCBIfam" id="TIGR01671">
    <property type="entry name" value="phage_TIGR01671"/>
    <property type="match status" value="1"/>
</dbReference>
<name>A0A8S5R792_9VIRU</name>
<dbReference type="InterPro" id="IPR019096">
    <property type="entry name" value="YopX_protein"/>
</dbReference>